<proteinExistence type="predicted"/>
<reference evidence="1 2" key="1">
    <citation type="submission" date="2011-08" db="EMBL/GenBank/DDBJ databases">
        <authorList>
            <person name="Weinstock G."/>
            <person name="Sodergren E."/>
            <person name="Clifton S."/>
            <person name="Fulton L."/>
            <person name="Fulton B."/>
            <person name="Courtney L."/>
            <person name="Fronick C."/>
            <person name="Harrison M."/>
            <person name="Strong C."/>
            <person name="Farmer C."/>
            <person name="Delahaunty K."/>
            <person name="Markovic C."/>
            <person name="Hall O."/>
            <person name="Minx P."/>
            <person name="Tomlinson C."/>
            <person name="Mitreva M."/>
            <person name="Hou S."/>
            <person name="Chen J."/>
            <person name="Wollam A."/>
            <person name="Pepin K.H."/>
            <person name="Johnson M."/>
            <person name="Bhonagiri V."/>
            <person name="Zhang X."/>
            <person name="Suruliraj S."/>
            <person name="Warren W."/>
            <person name="Chinwalla A."/>
            <person name="Mardis E.R."/>
            <person name="Wilson R.K."/>
        </authorList>
    </citation>
    <scope>NUCLEOTIDE SEQUENCE [LARGE SCALE GENOMIC DNA]</scope>
    <source>
        <strain evidence="1 2">ATCC 51873</strain>
    </source>
</reference>
<organism evidence="1 2">
    <name type="scientific">Hafnia alvei ATCC 51873</name>
    <dbReference type="NCBI Taxonomy" id="1002364"/>
    <lineage>
        <taxon>Bacteria</taxon>
        <taxon>Pseudomonadati</taxon>
        <taxon>Pseudomonadota</taxon>
        <taxon>Gammaproteobacteria</taxon>
        <taxon>Enterobacterales</taxon>
        <taxon>Hafniaceae</taxon>
        <taxon>Hafnia</taxon>
    </lineage>
</organism>
<evidence type="ECO:0000313" key="1">
    <source>
        <dbReference type="EMBL" id="EHM37527.1"/>
    </source>
</evidence>
<protein>
    <submittedName>
        <fullName evidence="1">Uncharacterized protein</fullName>
    </submittedName>
</protein>
<sequence>MPVSKTKLTLSLSGTEINFAQSLKPTQNRQRLQIIDRIT</sequence>
<dbReference type="EMBL" id="AGCI01000118">
    <property type="protein sequence ID" value="EHM37527.1"/>
    <property type="molecule type" value="Genomic_DNA"/>
</dbReference>
<accession>G9YEE0</accession>
<dbReference type="HOGENOM" id="CLU_3310630_0_0_6"/>
<dbReference type="AlphaFoldDB" id="G9YEE0"/>
<gene>
    <name evidence="1" type="ORF">HMPREF0454_04989</name>
</gene>
<comment type="caution">
    <text evidence="1">The sequence shown here is derived from an EMBL/GenBank/DDBJ whole genome shotgun (WGS) entry which is preliminary data.</text>
</comment>
<evidence type="ECO:0000313" key="2">
    <source>
        <dbReference type="Proteomes" id="UP000005959"/>
    </source>
</evidence>
<dbReference type="Proteomes" id="UP000005959">
    <property type="component" value="Unassembled WGS sequence"/>
</dbReference>
<name>G9YEE0_HAFAL</name>